<feature type="compositionally biased region" description="Basic and acidic residues" evidence="1">
    <location>
        <begin position="424"/>
        <end position="456"/>
    </location>
</feature>
<dbReference type="AlphaFoldDB" id="A0A8H6K6B8"/>
<dbReference type="Proteomes" id="UP000639643">
    <property type="component" value="Unassembled WGS sequence"/>
</dbReference>
<protein>
    <submittedName>
        <fullName evidence="2">Uncharacterized protein</fullName>
    </submittedName>
</protein>
<reference evidence="2" key="1">
    <citation type="journal article" date="2020" name="Phytopathology">
        <title>Genome Sequence Resources of Colletotrichum truncatum, C. plurivorum, C. musicola, and C. sojae: Four Species Pathogenic to Soybean (Glycine max).</title>
        <authorList>
            <person name="Rogerio F."/>
            <person name="Boufleur T.R."/>
            <person name="Ciampi-Guillardi M."/>
            <person name="Sukno S.A."/>
            <person name="Thon M.R."/>
            <person name="Massola Junior N.S."/>
            <person name="Baroncelli R."/>
        </authorList>
    </citation>
    <scope>NUCLEOTIDE SEQUENCE</scope>
    <source>
        <strain evidence="2">LFN0074</strain>
    </source>
</reference>
<evidence type="ECO:0000313" key="2">
    <source>
        <dbReference type="EMBL" id="KAF6825719.1"/>
    </source>
</evidence>
<evidence type="ECO:0000313" key="3">
    <source>
        <dbReference type="Proteomes" id="UP000639643"/>
    </source>
</evidence>
<feature type="region of interest" description="Disordered" evidence="1">
    <location>
        <begin position="193"/>
        <end position="213"/>
    </location>
</feature>
<dbReference type="EMBL" id="WIGM01000421">
    <property type="protein sequence ID" value="KAF6825719.1"/>
    <property type="molecule type" value="Genomic_DNA"/>
</dbReference>
<gene>
    <name evidence="2" type="ORF">CMUS01_09722</name>
</gene>
<evidence type="ECO:0000256" key="1">
    <source>
        <dbReference type="SAM" id="MobiDB-lite"/>
    </source>
</evidence>
<name>A0A8H6K6B8_9PEZI</name>
<proteinExistence type="predicted"/>
<sequence>MDPLRVVKDIDTCIKAHDGTGIQERARWVTVGKGDMTKLKSNLESHKAALGLALEMLSITALRDVQHEAVAAKQNTESLIKDSREIADSTTKIFEAIAELQARLPESSRENPSSFLLSRPYGEGNLNQTWGPDDAQVVTGKYEILEPIWRQSSSLPRAPTQQFVDTHLAESNESQIEPPQQPRPETLSFLSISRSSTTEPRPSVSDSVPDDVEPFRQIPNHPFAILQRRNTEKRLGELRLAFEIAAKDGTELRPELLQRRGFTGQDMRTTLVSYVSSLRESLVHWEVDSEQFKFYIRKLTKFRPGRLGGAQCREILSFLGRKSCSLPKTTRFVFMYLLHELQACRSGGRVSRSCVRDIGQAVFSITQESSRLGDDVAGQVMLMLVTNYSAFQEFSRIGYDEGHMEFLKPVLWEDHAAALREEERRREAELDEPMRRRRAELRDQRRRHEQEEKEQKFWASVSGAGHIDRQA</sequence>
<dbReference type="OrthoDB" id="524326at2759"/>
<keyword evidence="3" id="KW-1185">Reference proteome</keyword>
<feature type="compositionally biased region" description="Polar residues" evidence="1">
    <location>
        <begin position="193"/>
        <end position="206"/>
    </location>
</feature>
<organism evidence="2 3">
    <name type="scientific">Colletotrichum musicola</name>
    <dbReference type="NCBI Taxonomy" id="2175873"/>
    <lineage>
        <taxon>Eukaryota</taxon>
        <taxon>Fungi</taxon>
        <taxon>Dikarya</taxon>
        <taxon>Ascomycota</taxon>
        <taxon>Pezizomycotina</taxon>
        <taxon>Sordariomycetes</taxon>
        <taxon>Hypocreomycetidae</taxon>
        <taxon>Glomerellales</taxon>
        <taxon>Glomerellaceae</taxon>
        <taxon>Colletotrichum</taxon>
        <taxon>Colletotrichum orchidearum species complex</taxon>
    </lineage>
</organism>
<comment type="caution">
    <text evidence="2">The sequence shown here is derived from an EMBL/GenBank/DDBJ whole genome shotgun (WGS) entry which is preliminary data.</text>
</comment>
<accession>A0A8H6K6B8</accession>
<feature type="region of interest" description="Disordered" evidence="1">
    <location>
        <begin position="424"/>
        <end position="471"/>
    </location>
</feature>